<evidence type="ECO:0000313" key="1">
    <source>
        <dbReference type="EMBL" id="WXB07675.1"/>
    </source>
</evidence>
<evidence type="ECO:0000313" key="2">
    <source>
        <dbReference type="Proteomes" id="UP001374803"/>
    </source>
</evidence>
<name>A0ABZ2LBD1_9BACT</name>
<organism evidence="1 2">
    <name type="scientific">Pendulispora rubella</name>
    <dbReference type="NCBI Taxonomy" id="2741070"/>
    <lineage>
        <taxon>Bacteria</taxon>
        <taxon>Pseudomonadati</taxon>
        <taxon>Myxococcota</taxon>
        <taxon>Myxococcia</taxon>
        <taxon>Myxococcales</taxon>
        <taxon>Sorangiineae</taxon>
        <taxon>Pendulisporaceae</taxon>
        <taxon>Pendulispora</taxon>
    </lineage>
</organism>
<sequence>MSLRGPVAMTTLVSENMARARVILQFVHCDETTELGHDELYVMIGCKHCDGSTASRIVPGPNHGDAGDDRSCWDINDSGALRERWLRATLYDADIAVDSKAEVGIVFGEQDGGGVREAIGAAASLADAIGSAVAPVKVVAVVLDALSKVVPKNTDDVLGGACLTLHNAGGSLIWTLRSDEQERAWRDDDAWEKNKNITAGLGQGFCLQLTGDGARYQAYISVEFS</sequence>
<accession>A0ABZ2LBD1</accession>
<reference evidence="1" key="1">
    <citation type="submission" date="2021-12" db="EMBL/GenBank/DDBJ databases">
        <title>Discovery of the Pendulisporaceae a myxobacterial family with distinct sporulation behavior and unique specialized metabolism.</title>
        <authorList>
            <person name="Garcia R."/>
            <person name="Popoff A."/>
            <person name="Bader C.D."/>
            <person name="Loehr J."/>
            <person name="Walesch S."/>
            <person name="Walt C."/>
            <person name="Boldt J."/>
            <person name="Bunk B."/>
            <person name="Haeckl F.J.F.P.J."/>
            <person name="Gunesch A.P."/>
            <person name="Birkelbach J."/>
            <person name="Nuebel U."/>
            <person name="Pietschmann T."/>
            <person name="Bach T."/>
            <person name="Mueller R."/>
        </authorList>
    </citation>
    <scope>NUCLEOTIDE SEQUENCE</scope>
    <source>
        <strain evidence="1">MSr11367</strain>
    </source>
</reference>
<dbReference type="EMBL" id="CP089983">
    <property type="protein sequence ID" value="WXB07675.1"/>
    <property type="molecule type" value="Genomic_DNA"/>
</dbReference>
<keyword evidence="2" id="KW-1185">Reference proteome</keyword>
<protein>
    <submittedName>
        <fullName evidence="1">Uncharacterized protein</fullName>
    </submittedName>
</protein>
<dbReference type="RefSeq" id="WP_394837340.1">
    <property type="nucleotide sequence ID" value="NZ_CP089929.1"/>
</dbReference>
<dbReference type="Proteomes" id="UP001374803">
    <property type="component" value="Chromosome"/>
</dbReference>
<proteinExistence type="predicted"/>
<gene>
    <name evidence="1" type="ORF">LVJ94_10575</name>
</gene>